<proteinExistence type="predicted"/>
<dbReference type="Proteomes" id="UP000735874">
    <property type="component" value="Unassembled WGS sequence"/>
</dbReference>
<evidence type="ECO:0008006" key="3">
    <source>
        <dbReference type="Google" id="ProtNLM"/>
    </source>
</evidence>
<organism evidence="1 2">
    <name type="scientific">Phytophthora cactorum</name>
    <dbReference type="NCBI Taxonomy" id="29920"/>
    <lineage>
        <taxon>Eukaryota</taxon>
        <taxon>Sar</taxon>
        <taxon>Stramenopiles</taxon>
        <taxon>Oomycota</taxon>
        <taxon>Peronosporomycetes</taxon>
        <taxon>Peronosporales</taxon>
        <taxon>Peronosporaceae</taxon>
        <taxon>Phytophthora</taxon>
    </lineage>
</organism>
<protein>
    <recommendedName>
        <fullName evidence="3">MULE transposase domain-containing protein</fullName>
    </recommendedName>
</protein>
<dbReference type="AlphaFoldDB" id="A0A8T0YFV4"/>
<gene>
    <name evidence="1" type="ORF">PC113_g15899</name>
</gene>
<comment type="caution">
    <text evidence="1">The sequence shown here is derived from an EMBL/GenBank/DDBJ whole genome shotgun (WGS) entry which is preliminary data.</text>
</comment>
<evidence type="ECO:0000313" key="1">
    <source>
        <dbReference type="EMBL" id="KAG2851453.1"/>
    </source>
</evidence>
<reference evidence="1" key="1">
    <citation type="submission" date="2018-10" db="EMBL/GenBank/DDBJ databases">
        <title>Effector identification in a new, highly contiguous assembly of the strawberry crown rot pathogen Phytophthora cactorum.</title>
        <authorList>
            <person name="Armitage A.D."/>
            <person name="Nellist C.F."/>
            <person name="Bates H."/>
            <person name="Vickerstaff R.J."/>
            <person name="Harrison R.J."/>
        </authorList>
    </citation>
    <scope>NUCLEOTIDE SEQUENCE</scope>
    <source>
        <strain evidence="1">15-7</strain>
    </source>
</reference>
<dbReference type="VEuPathDB" id="FungiDB:PC110_g23444"/>
<name>A0A8T0YFV4_9STRA</name>
<accession>A0A8T0YFV4</accession>
<sequence length="163" mass="17987">MKNTNVVEDMEEIAAEAQLTNELPDTTPFTFEYPLDDGAPELGGGSEDDPLVIGITSTFLLKAAAWDPGTFVFHMDATFKLVTCAYPVIVCGISDAARQFHPMAFFITSQKTVVQYAHALRSMMDIYKVVVGRPFQVRYCMGDAEDAQINGVEQALAAPFEHW</sequence>
<dbReference type="EMBL" id="RCMG01000607">
    <property type="protein sequence ID" value="KAG2851453.1"/>
    <property type="molecule type" value="Genomic_DNA"/>
</dbReference>
<evidence type="ECO:0000313" key="2">
    <source>
        <dbReference type="Proteomes" id="UP000735874"/>
    </source>
</evidence>